<dbReference type="AlphaFoldDB" id="A0AAW3FCN0"/>
<comment type="caution">
    <text evidence="9">The sequence shown here is derived from an EMBL/GenBank/DDBJ whole genome shotgun (WGS) entry which is preliminary data.</text>
</comment>
<feature type="transmembrane region" description="Helical" evidence="7">
    <location>
        <begin position="102"/>
        <end position="130"/>
    </location>
</feature>
<feature type="transmembrane region" description="Helical" evidence="7">
    <location>
        <begin position="75"/>
        <end position="96"/>
    </location>
</feature>
<dbReference type="PANTHER" id="PTHR40074">
    <property type="entry name" value="O-ACETYLTRANSFERASE WECH"/>
    <property type="match status" value="1"/>
</dbReference>
<comment type="similarity">
    <text evidence="2">Belongs to the acyltransferase 3 family.</text>
</comment>
<feature type="transmembrane region" description="Helical" evidence="7">
    <location>
        <begin position="259"/>
        <end position="277"/>
    </location>
</feature>
<dbReference type="InterPro" id="IPR002656">
    <property type="entry name" value="Acyl_transf_3_dom"/>
</dbReference>
<name>A0AAW3FCN0_9BACT</name>
<feature type="transmembrane region" description="Helical" evidence="7">
    <location>
        <begin position="234"/>
        <end position="250"/>
    </location>
</feature>
<evidence type="ECO:0000256" key="2">
    <source>
        <dbReference type="ARBA" id="ARBA00007400"/>
    </source>
</evidence>
<dbReference type="PANTHER" id="PTHR40074:SF2">
    <property type="entry name" value="O-ACETYLTRANSFERASE WECH"/>
    <property type="match status" value="1"/>
</dbReference>
<accession>A0AAW3FCN0</accession>
<keyword evidence="5 7" id="KW-1133">Transmembrane helix</keyword>
<dbReference type="Pfam" id="PF01757">
    <property type="entry name" value="Acyl_transf_3"/>
    <property type="match status" value="1"/>
</dbReference>
<evidence type="ECO:0000259" key="8">
    <source>
        <dbReference type="Pfam" id="PF01757"/>
    </source>
</evidence>
<evidence type="ECO:0000313" key="9">
    <source>
        <dbReference type="EMBL" id="KGF24292.1"/>
    </source>
</evidence>
<feature type="domain" description="Acyltransferase 3" evidence="8">
    <location>
        <begin position="8"/>
        <end position="317"/>
    </location>
</feature>
<keyword evidence="6 7" id="KW-0472">Membrane</keyword>
<comment type="subcellular location">
    <subcellularLocation>
        <location evidence="1">Cell membrane</location>
        <topology evidence="1">Multi-pass membrane protein</topology>
    </subcellularLocation>
</comment>
<proteinExistence type="inferred from homology"/>
<feature type="transmembrane region" description="Helical" evidence="7">
    <location>
        <begin position="12"/>
        <end position="31"/>
    </location>
</feature>
<dbReference type="Proteomes" id="UP000029533">
    <property type="component" value="Unassembled WGS sequence"/>
</dbReference>
<feature type="transmembrane region" description="Helical" evidence="7">
    <location>
        <begin position="297"/>
        <end position="317"/>
    </location>
</feature>
<dbReference type="GO" id="GO:0009246">
    <property type="term" value="P:enterobacterial common antigen biosynthetic process"/>
    <property type="evidence" value="ECO:0007669"/>
    <property type="project" value="TreeGrafter"/>
</dbReference>
<dbReference type="GO" id="GO:0016413">
    <property type="term" value="F:O-acetyltransferase activity"/>
    <property type="evidence" value="ECO:0007669"/>
    <property type="project" value="TreeGrafter"/>
</dbReference>
<evidence type="ECO:0000256" key="4">
    <source>
        <dbReference type="ARBA" id="ARBA00022692"/>
    </source>
</evidence>
<evidence type="ECO:0000313" key="10">
    <source>
        <dbReference type="Proteomes" id="UP000029533"/>
    </source>
</evidence>
<evidence type="ECO:0000256" key="3">
    <source>
        <dbReference type="ARBA" id="ARBA00022475"/>
    </source>
</evidence>
<protein>
    <recommendedName>
        <fullName evidence="8">Acyltransferase 3 domain-containing protein</fullName>
    </recommendedName>
</protein>
<dbReference type="EMBL" id="JRNJ01000108">
    <property type="protein sequence ID" value="KGF24292.1"/>
    <property type="molecule type" value="Genomic_DNA"/>
</dbReference>
<organism evidence="9 10">
    <name type="scientific">Prevotella histicola JCM 15637 = DNF00424</name>
    <dbReference type="NCBI Taxonomy" id="1236504"/>
    <lineage>
        <taxon>Bacteria</taxon>
        <taxon>Pseudomonadati</taxon>
        <taxon>Bacteroidota</taxon>
        <taxon>Bacteroidia</taxon>
        <taxon>Bacteroidales</taxon>
        <taxon>Prevotellaceae</taxon>
        <taxon>Prevotella</taxon>
    </lineage>
</organism>
<keyword evidence="3" id="KW-1003">Cell membrane</keyword>
<gene>
    <name evidence="9" type="ORF">HMPREF2132_12750</name>
</gene>
<evidence type="ECO:0000256" key="6">
    <source>
        <dbReference type="ARBA" id="ARBA00023136"/>
    </source>
</evidence>
<evidence type="ECO:0000256" key="5">
    <source>
        <dbReference type="ARBA" id="ARBA00022989"/>
    </source>
</evidence>
<feature type="transmembrane region" description="Helical" evidence="7">
    <location>
        <begin position="201"/>
        <end position="222"/>
    </location>
</feature>
<feature type="transmembrane region" description="Helical" evidence="7">
    <location>
        <begin position="142"/>
        <end position="159"/>
    </location>
</feature>
<feature type="transmembrane region" description="Helical" evidence="7">
    <location>
        <begin position="43"/>
        <end position="63"/>
    </location>
</feature>
<feature type="transmembrane region" description="Helical" evidence="7">
    <location>
        <begin position="165"/>
        <end position="181"/>
    </location>
</feature>
<dbReference type="GO" id="GO:0005886">
    <property type="term" value="C:plasma membrane"/>
    <property type="evidence" value="ECO:0007669"/>
    <property type="project" value="UniProtKB-SubCell"/>
</dbReference>
<dbReference type="RefSeq" id="WP_036871524.1">
    <property type="nucleotide sequence ID" value="NZ_JRNJ01000108.1"/>
</dbReference>
<reference evidence="9 10" key="1">
    <citation type="submission" date="2014-07" db="EMBL/GenBank/DDBJ databases">
        <authorList>
            <person name="McCorrison J."/>
            <person name="Sanka R."/>
            <person name="Torralba M."/>
            <person name="Gillis M."/>
            <person name="Haft D.H."/>
            <person name="Methe B."/>
            <person name="Sutton G."/>
            <person name="Nelson K.E."/>
        </authorList>
    </citation>
    <scope>NUCLEOTIDE SEQUENCE [LARGE SCALE GENOMIC DNA]</scope>
    <source>
        <strain evidence="9 10">DNF00424</strain>
    </source>
</reference>
<keyword evidence="4 7" id="KW-0812">Transmembrane</keyword>
<evidence type="ECO:0000256" key="1">
    <source>
        <dbReference type="ARBA" id="ARBA00004651"/>
    </source>
</evidence>
<evidence type="ECO:0000256" key="7">
    <source>
        <dbReference type="SAM" id="Phobius"/>
    </source>
</evidence>
<sequence>MEKQRQSNIELLRILSMIFVMLIHVTYALSGKCYSQSDSLMCVIVQWITMICVDLFVMISGWFGIHFTIKGIVKLLYQTIFLALFAFVICILSGYAHFTIGGLWHCTFGIFSTYWFVWAYILLVILSPVLNSYVEIATRSQFKFLLLSFYVFALYAYFTLKVDPIFSKGFHTMSFIGIYLLGRYMKLYKPKWTQFSKKIDFVIYICSVTVAVVSVCLLQKYHQETLIVEKFGNYIAPTTMIGAVFFFLIFTKFSSHNKFINWCAISCFAAFIIHMQFDMHKLYNEVFQRIHSEYPLPLFWLVSITLVFGMFILCVLIDKIRLYTWNKLFEKM</sequence>